<feature type="repeat" description="TPR" evidence="8">
    <location>
        <begin position="161"/>
        <end position="194"/>
    </location>
</feature>
<dbReference type="Gene3D" id="1.25.40.10">
    <property type="entry name" value="Tetratricopeptide repeat domain"/>
    <property type="match status" value="2"/>
</dbReference>
<keyword evidence="14" id="KW-1185">Reference proteome</keyword>
<organism evidence="13 14">
    <name type="scientific">Sphingomonas naasensis</name>
    <dbReference type="NCBI Taxonomy" id="1344951"/>
    <lineage>
        <taxon>Bacteria</taxon>
        <taxon>Pseudomonadati</taxon>
        <taxon>Pseudomonadota</taxon>
        <taxon>Alphaproteobacteria</taxon>
        <taxon>Sphingomonadales</taxon>
        <taxon>Sphingomonadaceae</taxon>
        <taxon>Sphingomonas</taxon>
    </lineage>
</organism>
<dbReference type="PROSITE" id="PS50293">
    <property type="entry name" value="TPR_REGION"/>
    <property type="match status" value="1"/>
</dbReference>
<dbReference type="Pfam" id="PF02518">
    <property type="entry name" value="HATPase_c"/>
    <property type="match status" value="1"/>
</dbReference>
<dbReference type="Pfam" id="PF00512">
    <property type="entry name" value="HisKA"/>
    <property type="match status" value="1"/>
</dbReference>
<evidence type="ECO:0000256" key="8">
    <source>
        <dbReference type="PROSITE-ProRule" id="PRU00339"/>
    </source>
</evidence>
<accession>A0A4S1WU25</accession>
<dbReference type="AlphaFoldDB" id="A0A4S1WU25"/>
<evidence type="ECO:0000256" key="3">
    <source>
        <dbReference type="ARBA" id="ARBA00022553"/>
    </source>
</evidence>
<evidence type="ECO:0000256" key="9">
    <source>
        <dbReference type="SAM" id="Phobius"/>
    </source>
</evidence>
<dbReference type="Gene3D" id="1.10.287.130">
    <property type="match status" value="1"/>
</dbReference>
<dbReference type="SUPFAM" id="SSF47384">
    <property type="entry name" value="Homodimeric domain of signal transducing histidine kinase"/>
    <property type="match status" value="1"/>
</dbReference>
<evidence type="ECO:0000259" key="12">
    <source>
        <dbReference type="PROSITE" id="PS50110"/>
    </source>
</evidence>
<keyword evidence="4" id="KW-0808">Transferase</keyword>
<dbReference type="PRINTS" id="PR00344">
    <property type="entry name" value="BCTRLSENSOR"/>
</dbReference>
<feature type="chain" id="PRO_5020401930" description="histidine kinase" evidence="10">
    <location>
        <begin position="23"/>
        <end position="822"/>
    </location>
</feature>
<evidence type="ECO:0000256" key="6">
    <source>
        <dbReference type="ARBA" id="ARBA00023012"/>
    </source>
</evidence>
<reference evidence="13 14" key="1">
    <citation type="submission" date="2019-04" db="EMBL/GenBank/DDBJ databases">
        <title>Sphingomonas psychrotolerans sp. nov., isolated from soil in the Tianshan Mountains, Xinjiang, China.</title>
        <authorList>
            <person name="Luo Y."/>
            <person name="Sheng H."/>
        </authorList>
    </citation>
    <scope>NUCLEOTIDE SEQUENCE [LARGE SCALE GENOMIC DNA]</scope>
    <source>
        <strain evidence="13 14">KIS18-15</strain>
    </source>
</reference>
<comment type="caution">
    <text evidence="13">The sequence shown here is derived from an EMBL/GenBank/DDBJ whole genome shotgun (WGS) entry which is preliminary data.</text>
</comment>
<dbReference type="PANTHER" id="PTHR43047:SF78">
    <property type="entry name" value="SENSORY_REGULATORY PROTEIN RPFC"/>
    <property type="match status" value="1"/>
</dbReference>
<keyword evidence="9" id="KW-0812">Transmembrane</keyword>
<dbReference type="InterPro" id="IPR036890">
    <property type="entry name" value="HATPase_C_sf"/>
</dbReference>
<feature type="domain" description="Histidine kinase" evidence="11">
    <location>
        <begin position="451"/>
        <end position="667"/>
    </location>
</feature>
<dbReference type="OrthoDB" id="9801651at2"/>
<dbReference type="InterPro" id="IPR003661">
    <property type="entry name" value="HisK_dim/P_dom"/>
</dbReference>
<dbReference type="Proteomes" id="UP000309848">
    <property type="component" value="Unassembled WGS sequence"/>
</dbReference>
<dbReference type="SUPFAM" id="SSF48452">
    <property type="entry name" value="TPR-like"/>
    <property type="match status" value="1"/>
</dbReference>
<gene>
    <name evidence="13" type="ORF">E5A74_03570</name>
</gene>
<keyword evidence="9" id="KW-0472">Membrane</keyword>
<evidence type="ECO:0000256" key="2">
    <source>
        <dbReference type="ARBA" id="ARBA00012438"/>
    </source>
</evidence>
<dbReference type="SMART" id="SM00028">
    <property type="entry name" value="TPR"/>
    <property type="match status" value="3"/>
</dbReference>
<dbReference type="InterPro" id="IPR036097">
    <property type="entry name" value="HisK_dim/P_sf"/>
</dbReference>
<evidence type="ECO:0000256" key="7">
    <source>
        <dbReference type="PROSITE-ProRule" id="PRU00169"/>
    </source>
</evidence>
<dbReference type="EMBL" id="SRXU01000001">
    <property type="protein sequence ID" value="TGX46245.1"/>
    <property type="molecule type" value="Genomic_DNA"/>
</dbReference>
<keyword evidence="10" id="KW-0732">Signal</keyword>
<evidence type="ECO:0000256" key="10">
    <source>
        <dbReference type="SAM" id="SignalP"/>
    </source>
</evidence>
<keyword evidence="9" id="KW-1133">Transmembrane helix</keyword>
<dbReference type="CDD" id="cd16922">
    <property type="entry name" value="HATPase_EvgS-ArcB-TorS-like"/>
    <property type="match status" value="1"/>
</dbReference>
<evidence type="ECO:0000313" key="13">
    <source>
        <dbReference type="EMBL" id="TGX46245.1"/>
    </source>
</evidence>
<name>A0A4S1WU25_9SPHN</name>
<evidence type="ECO:0000259" key="11">
    <source>
        <dbReference type="PROSITE" id="PS50109"/>
    </source>
</evidence>
<feature type="transmembrane region" description="Helical" evidence="9">
    <location>
        <begin position="395"/>
        <end position="415"/>
    </location>
</feature>
<dbReference type="Gene3D" id="3.40.50.2300">
    <property type="match status" value="1"/>
</dbReference>
<keyword evidence="6" id="KW-0902">Two-component regulatory system</keyword>
<keyword evidence="8" id="KW-0802">TPR repeat</keyword>
<dbReference type="GO" id="GO:0000155">
    <property type="term" value="F:phosphorelay sensor kinase activity"/>
    <property type="evidence" value="ECO:0007669"/>
    <property type="project" value="InterPro"/>
</dbReference>
<dbReference type="EC" id="2.7.13.3" evidence="2"/>
<keyword evidence="3" id="KW-0597">Phosphoprotein</keyword>
<evidence type="ECO:0000256" key="1">
    <source>
        <dbReference type="ARBA" id="ARBA00000085"/>
    </source>
</evidence>
<protein>
    <recommendedName>
        <fullName evidence="2">histidine kinase</fullName>
        <ecNumber evidence="2">2.7.13.3</ecNumber>
    </recommendedName>
</protein>
<dbReference type="PROSITE" id="PS50110">
    <property type="entry name" value="RESPONSE_REGULATORY"/>
    <property type="match status" value="1"/>
</dbReference>
<dbReference type="InterPro" id="IPR005467">
    <property type="entry name" value="His_kinase_dom"/>
</dbReference>
<comment type="caution">
    <text evidence="7">Lacks conserved residue(s) required for the propagation of feature annotation.</text>
</comment>
<proteinExistence type="predicted"/>
<dbReference type="Pfam" id="PF13424">
    <property type="entry name" value="TPR_12"/>
    <property type="match status" value="2"/>
</dbReference>
<evidence type="ECO:0000313" key="14">
    <source>
        <dbReference type="Proteomes" id="UP000309848"/>
    </source>
</evidence>
<dbReference type="InterPro" id="IPR011006">
    <property type="entry name" value="CheY-like_superfamily"/>
</dbReference>
<dbReference type="Gene3D" id="3.30.565.10">
    <property type="entry name" value="Histidine kinase-like ATPase, C-terminal domain"/>
    <property type="match status" value="1"/>
</dbReference>
<dbReference type="SMART" id="SM00387">
    <property type="entry name" value="HATPase_c"/>
    <property type="match status" value="1"/>
</dbReference>
<sequence length="822" mass="87548">MRIAALLPLLLVIAPPLSPAHAQSSPGTETDRGFASVDEAVQEAKTAMMADPGQAMAKAEIAIARARALPRSPRAEMALATAEWLKAESFIGVNQPAKAAPIVAAALARVERYGSNTKLQGDLMRSHGAIAAMGGSVQQALIDFQRAHTIFRAAREIRSQAIALQDIAMIYVEAGDYERALQYYAQAVELYTADPAFTLTTHNNRGEVLRKIGRNAEAVREFERALESARQLQSPLLEVRILSNLAVAQVKSGAVAAASRTIDRALRLSGGGEAAGWKPMVYGAAGEVAEARGDLPAAARDLRQAFAGEDLARTEMAFREFHQLAASVFERLGDEEAALQHLKAFQRLESEAQKLTASASSQLMSARFDYQNQKQKIFERDARIRQQQAEFRTTVLAGLVIAGGIVLALLLVSALRIRRSRNQVRAANVVLNQTNTALEKALKAKTEFLATTSHEIRTPLNGILGMTQILLANRRLEEEVREQVQVVHGAGEAMRALVDDILDVAKMETGEITVVDEEIGFRAILEDAARLWNGHAEAKGLRLTLTIGEVPDRIRSDGARLRQIVFNLLSNAVKFTPQGAVALRARAEGGELVIEVEDSGIGIPEDQLPLIFEAFHQVDGGTARQFSGTGLGLSICHKLAVALSGAISVRSVPGQGSVFTVRLPFGRVDGAIAAVVAGRPGATALAESRLLLVEGNAMTQGIFRGLLEPVTGAIECVDCGGAALSALRIGIVDHVLIEARSAQIEGSAPLDSLRRVIEAARTAGTRVTILLAPAADLPLGEVAQLGADQLVLKPVGGAQLVATLHEAYRIVAAPPAAISSAA</sequence>
<dbReference type="FunFam" id="3.30.565.10:FF:000010">
    <property type="entry name" value="Sensor histidine kinase RcsC"/>
    <property type="match status" value="1"/>
</dbReference>
<evidence type="ECO:0000256" key="5">
    <source>
        <dbReference type="ARBA" id="ARBA00022777"/>
    </source>
</evidence>
<dbReference type="SUPFAM" id="SSF55874">
    <property type="entry name" value="ATPase domain of HSP90 chaperone/DNA topoisomerase II/histidine kinase"/>
    <property type="match status" value="1"/>
</dbReference>
<dbReference type="InterPro" id="IPR003594">
    <property type="entry name" value="HATPase_dom"/>
</dbReference>
<dbReference type="InterPro" id="IPR004358">
    <property type="entry name" value="Sig_transdc_His_kin-like_C"/>
</dbReference>
<comment type="catalytic activity">
    <reaction evidence="1">
        <text>ATP + protein L-histidine = ADP + protein N-phospho-L-histidine.</text>
        <dbReference type="EC" id="2.7.13.3"/>
    </reaction>
</comment>
<dbReference type="PROSITE" id="PS50109">
    <property type="entry name" value="HIS_KIN"/>
    <property type="match status" value="1"/>
</dbReference>
<dbReference type="SMART" id="SM00388">
    <property type="entry name" value="HisKA"/>
    <property type="match status" value="1"/>
</dbReference>
<keyword evidence="5" id="KW-0418">Kinase</keyword>
<dbReference type="PROSITE" id="PS50005">
    <property type="entry name" value="TPR"/>
    <property type="match status" value="1"/>
</dbReference>
<dbReference type="InterPro" id="IPR011990">
    <property type="entry name" value="TPR-like_helical_dom_sf"/>
</dbReference>
<dbReference type="InterPro" id="IPR001789">
    <property type="entry name" value="Sig_transdc_resp-reg_receiver"/>
</dbReference>
<dbReference type="PANTHER" id="PTHR43047">
    <property type="entry name" value="TWO-COMPONENT HISTIDINE PROTEIN KINASE"/>
    <property type="match status" value="1"/>
</dbReference>
<dbReference type="SUPFAM" id="SSF52172">
    <property type="entry name" value="CheY-like"/>
    <property type="match status" value="1"/>
</dbReference>
<dbReference type="InterPro" id="IPR019734">
    <property type="entry name" value="TPR_rpt"/>
</dbReference>
<dbReference type="RefSeq" id="WP_135982858.1">
    <property type="nucleotide sequence ID" value="NZ_JAASQM010000001.1"/>
</dbReference>
<feature type="domain" description="Response regulatory" evidence="12">
    <location>
        <begin position="689"/>
        <end position="808"/>
    </location>
</feature>
<feature type="signal peptide" evidence="10">
    <location>
        <begin position="1"/>
        <end position="22"/>
    </location>
</feature>
<dbReference type="CDD" id="cd00082">
    <property type="entry name" value="HisKA"/>
    <property type="match status" value="1"/>
</dbReference>
<evidence type="ECO:0000256" key="4">
    <source>
        <dbReference type="ARBA" id="ARBA00022679"/>
    </source>
</evidence>